<dbReference type="KEGG" id="acd:AOLE_09345"/>
<accession>A0AAN0P8D9</accession>
<evidence type="ECO:0000313" key="2">
    <source>
        <dbReference type="Proteomes" id="UP000000392"/>
    </source>
</evidence>
<name>A0AAN0P8D9_ACISD</name>
<protein>
    <submittedName>
        <fullName evidence="1">Uncharacterized protein</fullName>
    </submittedName>
</protein>
<dbReference type="EMBL" id="CP002080">
    <property type="protein sequence ID" value="ADI90758.1"/>
    <property type="molecule type" value="Genomic_DNA"/>
</dbReference>
<gene>
    <name evidence="1" type="ordered locus">AOLE_09345</name>
</gene>
<proteinExistence type="predicted"/>
<organism evidence="1 2">
    <name type="scientific">Acinetobacter oleivorans (strain JCM 16667 / KCTC 23045 / DR1)</name>
    <dbReference type="NCBI Taxonomy" id="436717"/>
    <lineage>
        <taxon>Bacteria</taxon>
        <taxon>Pseudomonadati</taxon>
        <taxon>Pseudomonadota</taxon>
        <taxon>Gammaproteobacteria</taxon>
        <taxon>Moraxellales</taxon>
        <taxon>Moraxellaceae</taxon>
        <taxon>Acinetobacter</taxon>
    </lineage>
</organism>
<dbReference type="Proteomes" id="UP000000392">
    <property type="component" value="Chromosome"/>
</dbReference>
<dbReference type="GeneID" id="9382291"/>
<evidence type="ECO:0000313" key="1">
    <source>
        <dbReference type="EMBL" id="ADI90758.1"/>
    </source>
</evidence>
<sequence>MFDYNKYQQIILDNIDLKKLDYNYNRINRSYTYFGLKEDFYLKSKILNSLNSETGFYEYDNENNITKDVVYESILTMINDTLNKIDSMESELIRIINFKN</sequence>
<dbReference type="AlphaFoldDB" id="A0AAN0P8D9"/>
<dbReference type="RefSeq" id="WP_013197841.1">
    <property type="nucleotide sequence ID" value="NC_014259.1"/>
</dbReference>
<reference evidence="1 2" key="1">
    <citation type="journal article" date="2010" name="J. Bacteriol.">
        <title>Complete genome sequence of the diesel-degrading Acinetobacter sp. strain DR1.</title>
        <authorList>
            <person name="Jung J."/>
            <person name="Baek J.H."/>
            <person name="Park W."/>
        </authorList>
    </citation>
    <scope>NUCLEOTIDE SEQUENCE [LARGE SCALE GENOMIC DNA]</scope>
    <source>
        <strain evidence="2">JCM 16667 / KCTC 23045 / DR1</strain>
    </source>
</reference>